<sequence>MLDAATLARIHGLVTKGGPLAVVSKLAEGRKRSDLLFPPDWVKQRLAGDKADPPSKYCNAMISDKYKLIYLKCPKTASTSVLDGYFSNCVVPKRYDYCLHMVDYTNITDVKHLLSMWDEYFVFGFSRNVLRRAVSQYHYLVSFVKEECGRMSWDTYCRDPYLIGDICAKQDANGESCCTHGLEHQYLHVSPQVNCLLTEQGKMAVDWIGRCYSSASFQLHLTSDGHFSALDWPGRVEHFEDDFVELISILNARPGVPSLPTVQPRKVNYNASPCDAHRRMLRWQLWNGTENPCDKMELYQGQHAHCLSSITKFYAGDLALLF</sequence>
<proteinExistence type="predicted"/>
<dbReference type="AlphaFoldDB" id="A0A9D4TRV2"/>
<comment type="caution">
    <text evidence="1">The sequence shown here is derived from an EMBL/GenBank/DDBJ whole genome shotgun (WGS) entry which is preliminary data.</text>
</comment>
<reference evidence="1" key="1">
    <citation type="journal article" date="2019" name="Plant J.">
        <title>Chlorella vulgaris genome assembly and annotation reveals the molecular basis for metabolic acclimation to high light conditions.</title>
        <authorList>
            <person name="Cecchin M."/>
            <person name="Marcolungo L."/>
            <person name="Rossato M."/>
            <person name="Girolomoni L."/>
            <person name="Cosentino E."/>
            <person name="Cuine S."/>
            <person name="Li-Beisson Y."/>
            <person name="Delledonne M."/>
            <person name="Ballottari M."/>
        </authorList>
    </citation>
    <scope>NUCLEOTIDE SEQUENCE</scope>
    <source>
        <strain evidence="1">211/11P</strain>
    </source>
</reference>
<dbReference type="OrthoDB" id="48731at2759"/>
<accession>A0A9D4TRV2</accession>
<organism evidence="1 2">
    <name type="scientific">Chlorella vulgaris</name>
    <name type="common">Green alga</name>
    <dbReference type="NCBI Taxonomy" id="3077"/>
    <lineage>
        <taxon>Eukaryota</taxon>
        <taxon>Viridiplantae</taxon>
        <taxon>Chlorophyta</taxon>
        <taxon>core chlorophytes</taxon>
        <taxon>Trebouxiophyceae</taxon>
        <taxon>Chlorellales</taxon>
        <taxon>Chlorellaceae</taxon>
        <taxon>Chlorella clade</taxon>
        <taxon>Chlorella</taxon>
    </lineage>
</organism>
<keyword evidence="2" id="KW-1185">Reference proteome</keyword>
<evidence type="ECO:0000313" key="1">
    <source>
        <dbReference type="EMBL" id="KAI3432824.1"/>
    </source>
</evidence>
<evidence type="ECO:0000313" key="2">
    <source>
        <dbReference type="Proteomes" id="UP001055712"/>
    </source>
</evidence>
<dbReference type="Proteomes" id="UP001055712">
    <property type="component" value="Unassembled WGS sequence"/>
</dbReference>
<gene>
    <name evidence="1" type="ORF">D9Q98_010408</name>
</gene>
<reference evidence="1" key="2">
    <citation type="submission" date="2020-11" db="EMBL/GenBank/DDBJ databases">
        <authorList>
            <person name="Cecchin M."/>
            <person name="Marcolungo L."/>
            <person name="Rossato M."/>
            <person name="Girolomoni L."/>
            <person name="Cosentino E."/>
            <person name="Cuine S."/>
            <person name="Li-Beisson Y."/>
            <person name="Delledonne M."/>
            <person name="Ballottari M."/>
        </authorList>
    </citation>
    <scope>NUCLEOTIDE SEQUENCE</scope>
    <source>
        <strain evidence="1">211/11P</strain>
        <tissue evidence="1">Whole cell</tissue>
    </source>
</reference>
<dbReference type="EMBL" id="SIDB01000005">
    <property type="protein sequence ID" value="KAI3432824.1"/>
    <property type="molecule type" value="Genomic_DNA"/>
</dbReference>
<protein>
    <submittedName>
        <fullName evidence="1">Uncharacterized protein</fullName>
    </submittedName>
</protein>
<name>A0A9D4TRV2_CHLVU</name>